<evidence type="ECO:0000256" key="1">
    <source>
        <dbReference type="SAM" id="SignalP"/>
    </source>
</evidence>
<dbReference type="NCBIfam" id="TIGR04183">
    <property type="entry name" value="Por_Secre_tail"/>
    <property type="match status" value="1"/>
</dbReference>
<keyword evidence="1" id="KW-0732">Signal</keyword>
<organism evidence="5 6">
    <name type="scientific">Hymenobacter segetis</name>
    <dbReference type="NCBI Taxonomy" id="2025509"/>
    <lineage>
        <taxon>Bacteria</taxon>
        <taxon>Pseudomonadati</taxon>
        <taxon>Bacteroidota</taxon>
        <taxon>Cytophagia</taxon>
        <taxon>Cytophagales</taxon>
        <taxon>Hymenobacteraceae</taxon>
        <taxon>Hymenobacter</taxon>
    </lineage>
</organism>
<proteinExistence type="predicted"/>
<feature type="chain" id="PRO_5047221509" evidence="1">
    <location>
        <begin position="28"/>
        <end position="769"/>
    </location>
</feature>
<evidence type="ECO:0000313" key="5">
    <source>
        <dbReference type="EMBL" id="MEL5994079.1"/>
    </source>
</evidence>
<dbReference type="Pfam" id="PF18962">
    <property type="entry name" value="Por_Secre_tail"/>
    <property type="match status" value="1"/>
</dbReference>
<evidence type="ECO:0000313" key="6">
    <source>
        <dbReference type="Proteomes" id="UP001479606"/>
    </source>
</evidence>
<dbReference type="Pfam" id="PF23759">
    <property type="entry name" value="GBD_T9SS_assoc"/>
    <property type="match status" value="1"/>
</dbReference>
<protein>
    <submittedName>
        <fullName evidence="5">T9SS type A sorting domain-containing protein</fullName>
    </submittedName>
</protein>
<feature type="signal peptide" evidence="1">
    <location>
        <begin position="1"/>
        <end position="27"/>
    </location>
</feature>
<evidence type="ECO:0000259" key="2">
    <source>
        <dbReference type="Pfam" id="PF07705"/>
    </source>
</evidence>
<dbReference type="InterPro" id="IPR011635">
    <property type="entry name" value="CARDB"/>
</dbReference>
<feature type="domain" description="CARDB" evidence="2">
    <location>
        <begin position="433"/>
        <end position="505"/>
    </location>
</feature>
<dbReference type="Gene3D" id="2.60.120.380">
    <property type="match status" value="1"/>
</dbReference>
<dbReference type="Proteomes" id="UP001479606">
    <property type="component" value="Unassembled WGS sequence"/>
</dbReference>
<dbReference type="EMBL" id="JBCEVZ010000013">
    <property type="protein sequence ID" value="MEL5994079.1"/>
    <property type="molecule type" value="Genomic_DNA"/>
</dbReference>
<dbReference type="InterPro" id="IPR026444">
    <property type="entry name" value="Secre_tail"/>
</dbReference>
<dbReference type="Gene3D" id="2.60.40.10">
    <property type="entry name" value="Immunoglobulins"/>
    <property type="match status" value="1"/>
</dbReference>
<name>A0ABU9LTP4_9BACT</name>
<reference evidence="5 6" key="1">
    <citation type="journal article" date="2018" name="Arch. Microbiol.">
        <title>Hymenobacter segetis sp. nov., isolated from soil.</title>
        <authorList>
            <person name="Ten L.N."/>
            <person name="Lim S.J."/>
            <person name="Kim B.O."/>
            <person name="Kang I.K."/>
            <person name="Jung H.Y."/>
        </authorList>
    </citation>
    <scope>NUCLEOTIDE SEQUENCE [LARGE SCALE GENOMIC DNA]</scope>
    <source>
        <strain evidence="5 6">S7-3-11</strain>
    </source>
</reference>
<accession>A0ABU9LTP4</accession>
<gene>
    <name evidence="5" type="ORF">AAFH49_07660</name>
</gene>
<keyword evidence="6" id="KW-1185">Reference proteome</keyword>
<feature type="domain" description="T9SS-like galactose binding" evidence="4">
    <location>
        <begin position="281"/>
        <end position="396"/>
    </location>
</feature>
<dbReference type="RefSeq" id="WP_342297062.1">
    <property type="nucleotide sequence ID" value="NZ_JBCEVZ010000013.1"/>
</dbReference>
<dbReference type="InterPro" id="IPR013783">
    <property type="entry name" value="Ig-like_fold"/>
</dbReference>
<evidence type="ECO:0000259" key="4">
    <source>
        <dbReference type="Pfam" id="PF23759"/>
    </source>
</evidence>
<dbReference type="Pfam" id="PF07705">
    <property type="entry name" value="CARDB"/>
    <property type="match status" value="1"/>
</dbReference>
<evidence type="ECO:0000259" key="3">
    <source>
        <dbReference type="Pfam" id="PF18962"/>
    </source>
</evidence>
<feature type="domain" description="Secretion system C-terminal sorting" evidence="3">
    <location>
        <begin position="693"/>
        <end position="768"/>
    </location>
</feature>
<comment type="caution">
    <text evidence="5">The sequence shown here is derived from an EMBL/GenBank/DDBJ whole genome shotgun (WGS) entry which is preliminary data.</text>
</comment>
<dbReference type="InterPro" id="IPR056600">
    <property type="entry name" value="GBD_T9SS_assoc"/>
</dbReference>
<sequence length="769" mass="78722">MLTNLQTRLKHAGRLLPFALLPFAAHAQLGYDPANVVNTAGTYTDLAATGTAIATANTDDANSAAQPIGFTFTYNGTAFTQFVLNTNGFLKLGATAPSAADLFLPESGTATQEDPIYSADAADVNIIAPFNFDLTAGSAAGGTEYRVATTGTAPNRVCTIQWKNVADKTLEYDLQYGSMNFQVKLYETTGNIEFVYGTTTQGPNPDDYRFAVVGIKGSGIANGQTVLADRSSSAALWSTTPFITGYYDFTNNFYNYRGSVRPDVGRTYRFVPGTATAPTVANDDCATATVLTPGTTCTPTTGSVAGATQSLAPILCGGYTATAAQDVWYSFTATGSTHTIAITGAFDGVMEVFSGACGAPVSLACSDASGNNETLTLTTLTAGTTYLVRYYSYFASPASGAFSICVTAPAANDAAVSAIYTLGQLSPYVSPHAVQAVVKNVGTAAQTNVTVTLNVTGANTFTNTQTVASLAAGASATVVFAAYPSGTIGTNTVTVSVSVPNDAVTTNNSLAEPQVVSANGLSYVSPATTTFAGGIGSNSTTVTTAAFYAKYTASTANAAVTAVTPTFVGTATASNNYQVLVAAVSATGTPGTVLYTSPARVRPLAGGADVVTIPATAVTGDFFVGVRQLTTTNLGLAYQTESPLRLNTFYVFDGTTFADLGSLAGVTFRPALAATLSTITATTNAALAATVSLYPNPARQSFQLSVPTSLRTASATLSNALGQVVQSRQLSLPAAGGTADFNVSSLAPGIYTLALKSGTDLVVKRVVVE</sequence>